<evidence type="ECO:0000259" key="2">
    <source>
        <dbReference type="Pfam" id="PF07228"/>
    </source>
</evidence>
<dbReference type="Pfam" id="PF07228">
    <property type="entry name" value="SpoIIE"/>
    <property type="match status" value="1"/>
</dbReference>
<dbReference type="InterPro" id="IPR052016">
    <property type="entry name" value="Bact_Sigma-Reg"/>
</dbReference>
<dbReference type="EMBL" id="BNED01000003">
    <property type="protein sequence ID" value="GHI74952.1"/>
    <property type="molecule type" value="Genomic_DNA"/>
</dbReference>
<protein>
    <recommendedName>
        <fullName evidence="2">PPM-type phosphatase domain-containing protein</fullName>
    </recommendedName>
</protein>
<evidence type="ECO:0000313" key="4">
    <source>
        <dbReference type="Proteomes" id="UP000608522"/>
    </source>
</evidence>
<dbReference type="PANTHER" id="PTHR43156">
    <property type="entry name" value="STAGE II SPORULATION PROTEIN E-RELATED"/>
    <property type="match status" value="1"/>
</dbReference>
<dbReference type="Proteomes" id="UP000608522">
    <property type="component" value="Unassembled WGS sequence"/>
</dbReference>
<name>A0ABQ3T3I3_9ACTN</name>
<accession>A0ABQ3T3I3</accession>
<dbReference type="InterPro" id="IPR036457">
    <property type="entry name" value="PPM-type-like_dom_sf"/>
</dbReference>
<dbReference type="PANTHER" id="PTHR43156:SF2">
    <property type="entry name" value="STAGE II SPORULATION PROTEIN E"/>
    <property type="match status" value="1"/>
</dbReference>
<keyword evidence="1" id="KW-0378">Hydrolase</keyword>
<feature type="domain" description="PPM-type phosphatase" evidence="2">
    <location>
        <begin position="83"/>
        <end position="164"/>
    </location>
</feature>
<proteinExistence type="predicted"/>
<keyword evidence="4" id="KW-1185">Reference proteome</keyword>
<comment type="caution">
    <text evidence="3">The sequence shown here is derived from an EMBL/GenBank/DDBJ whole genome shotgun (WGS) entry which is preliminary data.</text>
</comment>
<evidence type="ECO:0000313" key="3">
    <source>
        <dbReference type="EMBL" id="GHI74952.1"/>
    </source>
</evidence>
<organism evidence="3 4">
    <name type="scientific">Streptomyces spororaveus</name>
    <dbReference type="NCBI Taxonomy" id="284039"/>
    <lineage>
        <taxon>Bacteria</taxon>
        <taxon>Bacillati</taxon>
        <taxon>Actinomycetota</taxon>
        <taxon>Actinomycetes</taxon>
        <taxon>Kitasatosporales</taxon>
        <taxon>Streptomycetaceae</taxon>
        <taxon>Streptomyces</taxon>
    </lineage>
</organism>
<evidence type="ECO:0000256" key="1">
    <source>
        <dbReference type="ARBA" id="ARBA00022801"/>
    </source>
</evidence>
<sequence length="177" mass="18697">MGADAFPPAERAVLTSLAGLVAQALDRARLYDTKHGLAHTLQSVLLPHTLLRVEGLDVAARYLPAGRGMDVGGDFYDLIRRDDTTVTVAIGDVQGHSVTAAALMGQVRTAVHAHATVGTPPGEVLARTNRLLIDLDSGLFPSCLIAQIDLAQCRAHLATAGHPPTDPAPPRRTHRSP</sequence>
<dbReference type="Gene3D" id="3.60.40.10">
    <property type="entry name" value="PPM-type phosphatase domain"/>
    <property type="match status" value="1"/>
</dbReference>
<reference evidence="4" key="1">
    <citation type="submission" date="2023-07" db="EMBL/GenBank/DDBJ databases">
        <title>Whole genome shotgun sequence of Streptomyces spororaveus NBRC 15456.</title>
        <authorList>
            <person name="Komaki H."/>
            <person name="Tamura T."/>
        </authorList>
    </citation>
    <scope>NUCLEOTIDE SEQUENCE [LARGE SCALE GENOMIC DNA]</scope>
    <source>
        <strain evidence="4">NBRC 15456</strain>
    </source>
</reference>
<gene>
    <name evidence="3" type="ORF">Sspor_05130</name>
</gene>
<dbReference type="InterPro" id="IPR001932">
    <property type="entry name" value="PPM-type_phosphatase-like_dom"/>
</dbReference>